<dbReference type="EMBL" id="JARPWH010000111">
    <property type="protein sequence ID" value="MDT2404522.1"/>
    <property type="molecule type" value="Genomic_DNA"/>
</dbReference>
<evidence type="ECO:0000313" key="13">
    <source>
        <dbReference type="Proteomes" id="UP001260773"/>
    </source>
</evidence>
<dbReference type="EMBL" id="JARPWY010000088">
    <property type="protein sequence ID" value="MDT2516555.1"/>
    <property type="molecule type" value="Genomic_DNA"/>
</dbReference>
<dbReference type="AlphaFoldDB" id="A0A2N8PTU9"/>
<dbReference type="GO" id="GO:0006508">
    <property type="term" value="P:proteolysis"/>
    <property type="evidence" value="ECO:0007669"/>
    <property type="project" value="UniProtKB-KW"/>
</dbReference>
<dbReference type="Pfam" id="PF05343">
    <property type="entry name" value="Peptidase_M42"/>
    <property type="match status" value="1"/>
</dbReference>
<accession>A0A2N8PTU9</accession>
<comment type="similarity">
    <text evidence="1 6">Belongs to the peptidase M42 family.</text>
</comment>
<proteinExistence type="inferred from homology"/>
<feature type="binding site" evidence="8">
    <location>
        <position position="65"/>
    </location>
    <ligand>
        <name>Zn(2+)</name>
        <dbReference type="ChEBI" id="CHEBI:29105"/>
        <label>1</label>
    </ligand>
</feature>
<evidence type="ECO:0000313" key="9">
    <source>
        <dbReference type="EMBL" id="MDT2404522.1"/>
    </source>
</evidence>
<evidence type="ECO:0000313" key="11">
    <source>
        <dbReference type="EMBL" id="RVU92575.1"/>
    </source>
</evidence>
<comment type="cofactor">
    <cofactor evidence="8">
        <name>a divalent metal cation</name>
        <dbReference type="ChEBI" id="CHEBI:60240"/>
    </cofactor>
    <text evidence="8">Binds 2 divalent metal cations per subunit.</text>
</comment>
<keyword evidence="3" id="KW-0645">Protease</keyword>
<reference evidence="9 14" key="2">
    <citation type="submission" date="2023-03" db="EMBL/GenBank/DDBJ databases">
        <authorList>
            <person name="Shen W."/>
            <person name="Cai J."/>
        </authorList>
    </citation>
    <scope>NUCLEOTIDE SEQUENCE</scope>
    <source>
        <strain evidence="9">P33-2</strain>
        <strain evidence="10 14">Y2</strain>
    </source>
</reference>
<evidence type="ECO:0000256" key="2">
    <source>
        <dbReference type="ARBA" id="ARBA00022438"/>
    </source>
</evidence>
<evidence type="ECO:0000256" key="6">
    <source>
        <dbReference type="PIRNR" id="PIRNR001123"/>
    </source>
</evidence>
<evidence type="ECO:0000313" key="14">
    <source>
        <dbReference type="Proteomes" id="UP001264335"/>
    </source>
</evidence>
<dbReference type="RefSeq" id="WP_048721829.1">
    <property type="nucleotide sequence ID" value="NZ_CAAKNX010000033.1"/>
</dbReference>
<evidence type="ECO:0000256" key="3">
    <source>
        <dbReference type="ARBA" id="ARBA00022670"/>
    </source>
</evidence>
<feature type="binding site" evidence="8">
    <location>
        <position position="211"/>
    </location>
    <ligand>
        <name>Zn(2+)</name>
        <dbReference type="ChEBI" id="CHEBI:29105"/>
        <label>2</label>
    </ligand>
</feature>
<feature type="binding site" evidence="8">
    <location>
        <position position="178"/>
    </location>
    <ligand>
        <name>Zn(2+)</name>
        <dbReference type="ChEBI" id="CHEBI:29105"/>
        <label>2</label>
    </ligand>
</feature>
<dbReference type="SUPFAM" id="SSF101821">
    <property type="entry name" value="Aminopeptidase/glucanase lid domain"/>
    <property type="match status" value="1"/>
</dbReference>
<keyword evidence="4 8" id="KW-0479">Metal-binding</keyword>
<dbReference type="GO" id="GO:0004177">
    <property type="term" value="F:aminopeptidase activity"/>
    <property type="evidence" value="ECO:0007669"/>
    <property type="project" value="UniProtKB-UniRule"/>
</dbReference>
<feature type="active site" description="Proton acceptor" evidence="7">
    <location>
        <position position="210"/>
    </location>
</feature>
<keyword evidence="2" id="KW-0031">Aminopeptidase</keyword>
<dbReference type="InterPro" id="IPR008007">
    <property type="entry name" value="Peptidase_M42"/>
</dbReference>
<feature type="binding site" evidence="8">
    <location>
        <position position="327"/>
    </location>
    <ligand>
        <name>Zn(2+)</name>
        <dbReference type="ChEBI" id="CHEBI:29105"/>
        <label>2</label>
    </ligand>
</feature>
<dbReference type="InterPro" id="IPR023367">
    <property type="entry name" value="Peptidase_M42_dom2"/>
</dbReference>
<evidence type="ECO:0000313" key="12">
    <source>
        <dbReference type="Proteomes" id="UP000288388"/>
    </source>
</evidence>
<dbReference type="InterPro" id="IPR051464">
    <property type="entry name" value="Peptidase_M42_aminopept"/>
</dbReference>
<dbReference type="PIRSF" id="PIRSF001123">
    <property type="entry name" value="PepA_GA"/>
    <property type="match status" value="1"/>
</dbReference>
<evidence type="ECO:0000256" key="8">
    <source>
        <dbReference type="PIRSR" id="PIRSR001123-2"/>
    </source>
</evidence>
<dbReference type="GO" id="GO:0046872">
    <property type="term" value="F:metal ion binding"/>
    <property type="evidence" value="ECO:0007669"/>
    <property type="project" value="UniProtKB-UniRule"/>
</dbReference>
<evidence type="ECO:0000313" key="10">
    <source>
        <dbReference type="EMBL" id="MDT2516555.1"/>
    </source>
</evidence>
<dbReference type="Gene3D" id="3.40.630.10">
    <property type="entry name" value="Zn peptidases"/>
    <property type="match status" value="1"/>
</dbReference>
<gene>
    <name evidence="11" type="ORF">EK398_18865</name>
    <name evidence="9" type="ORF">P7D43_19325</name>
    <name evidence="10" type="ORF">P7D79_20245</name>
</gene>
<evidence type="ECO:0000256" key="5">
    <source>
        <dbReference type="ARBA" id="ARBA00022801"/>
    </source>
</evidence>
<evidence type="ECO:0000256" key="7">
    <source>
        <dbReference type="PIRSR" id="PIRSR001123-1"/>
    </source>
</evidence>
<dbReference type="Proteomes" id="UP001264335">
    <property type="component" value="Unassembled WGS sequence"/>
</dbReference>
<protein>
    <submittedName>
        <fullName evidence="9">M42 family peptidase</fullName>
    </submittedName>
</protein>
<dbReference type="PANTHER" id="PTHR32481">
    <property type="entry name" value="AMINOPEPTIDASE"/>
    <property type="match status" value="1"/>
</dbReference>
<dbReference type="EMBL" id="RYZS01000002">
    <property type="protein sequence ID" value="RVU92575.1"/>
    <property type="molecule type" value="Genomic_DNA"/>
</dbReference>
<evidence type="ECO:0000256" key="1">
    <source>
        <dbReference type="ARBA" id="ARBA00006272"/>
    </source>
</evidence>
<feature type="binding site" evidence="8">
    <location>
        <position position="178"/>
    </location>
    <ligand>
        <name>Zn(2+)</name>
        <dbReference type="ChEBI" id="CHEBI:29105"/>
        <label>1</label>
    </ligand>
</feature>
<dbReference type="Proteomes" id="UP001260773">
    <property type="component" value="Unassembled WGS sequence"/>
</dbReference>
<dbReference type="PANTHER" id="PTHR32481:SF12">
    <property type="entry name" value="AMINOPEPTIDASE SGCX-RELATED"/>
    <property type="match status" value="1"/>
</dbReference>
<dbReference type="Proteomes" id="UP000288388">
    <property type="component" value="Unassembled WGS sequence"/>
</dbReference>
<evidence type="ECO:0000256" key="4">
    <source>
        <dbReference type="ARBA" id="ARBA00022723"/>
    </source>
</evidence>
<name>A0A2N8PTU9_ENTAV</name>
<keyword evidence="5" id="KW-0378">Hydrolase</keyword>
<organism evidence="9 13">
    <name type="scientific">Enterococcus avium</name>
    <name type="common">Streptococcus avium</name>
    <dbReference type="NCBI Taxonomy" id="33945"/>
    <lineage>
        <taxon>Bacteria</taxon>
        <taxon>Bacillati</taxon>
        <taxon>Bacillota</taxon>
        <taxon>Bacilli</taxon>
        <taxon>Lactobacillales</taxon>
        <taxon>Enterococcaceae</taxon>
        <taxon>Enterococcus</taxon>
    </lineage>
</organism>
<sequence length="370" mass="41017">MERLKQLILELTNLPGNVGYEDKVIEYLIEDIGDQYEISLDILGNMTVRLTPHNIGKQKVMLFGHMDEVGMMVNHIDERGFIHCEKLGSLNPTCLAGLKLELHGEKGPVNGVVGVKSHHLAKQKEGKTQENARDYYLDIGATSREEVLNAGIDIGSPVTFKPQFLELTGKCIANKAMDDRALLGILIYLIENLPMEKLNVDLYLVFSVQEEFNTRGIMPTVREIDPEIVIGLDVTPATDTPDLLGLSEIKLGNGPALTYMNHHSRGTLAGIVPNKQFLSYLEDIGKKAGISMQREVATGILTETAYIAIESNRTVVANISLPTRYTHTPIEVINLDDALGIYQLLAEFLNSLNGTQSFGKNIDFERSENR</sequence>
<comment type="caution">
    <text evidence="9">The sequence shown here is derived from an EMBL/GenBank/DDBJ whole genome shotgun (WGS) entry which is preliminary data.</text>
</comment>
<reference evidence="11 12" key="1">
    <citation type="submission" date="2018-12" db="EMBL/GenBank/DDBJ databases">
        <title>A novel vanA-carrying plasmid in a clinical isolate of Enterococcus avium.</title>
        <authorList>
            <person name="Bernasconi O.J."/>
            <person name="Luzzaro F."/>
            <person name="Endimiani A."/>
        </authorList>
    </citation>
    <scope>NUCLEOTIDE SEQUENCE [LARGE SCALE GENOMIC DNA]</scope>
    <source>
        <strain evidence="11 12">LC0559/18</strain>
    </source>
</reference>
<feature type="binding site" evidence="8">
    <location>
        <position position="233"/>
    </location>
    <ligand>
        <name>Zn(2+)</name>
        <dbReference type="ChEBI" id="CHEBI:29105"/>
        <label>1</label>
    </ligand>
</feature>
<dbReference type="Gene3D" id="2.40.30.40">
    <property type="entry name" value="Peptidase M42, domain 2"/>
    <property type="match status" value="1"/>
</dbReference>
<dbReference type="SUPFAM" id="SSF53187">
    <property type="entry name" value="Zn-dependent exopeptidases"/>
    <property type="match status" value="1"/>
</dbReference>